<evidence type="ECO:0000256" key="1">
    <source>
        <dbReference type="SAM" id="Phobius"/>
    </source>
</evidence>
<reference evidence="3" key="1">
    <citation type="journal article" date="2020" name="bioRxiv">
        <title>A rank-normalized archaeal taxonomy based on genome phylogeny resolves widespread incomplete and uneven classifications.</title>
        <authorList>
            <person name="Rinke C."/>
            <person name="Chuvochina M."/>
            <person name="Mussig A.J."/>
            <person name="Chaumeil P.-A."/>
            <person name="Waite D.W."/>
            <person name="Whitman W.B."/>
            <person name="Parks D.H."/>
            <person name="Hugenholtz P."/>
        </authorList>
    </citation>
    <scope>NUCLEOTIDE SEQUENCE [LARGE SCALE GENOMIC DNA]</scope>
</reference>
<feature type="transmembrane region" description="Helical" evidence="1">
    <location>
        <begin position="160"/>
        <end position="187"/>
    </location>
</feature>
<comment type="caution">
    <text evidence="2">The sequence shown here is derived from an EMBL/GenBank/DDBJ whole genome shotgun (WGS) entry which is preliminary data.</text>
</comment>
<name>A0A7J4J172_9ARCH</name>
<keyword evidence="1" id="KW-0812">Transmembrane</keyword>
<keyword evidence="1" id="KW-0472">Membrane</keyword>
<dbReference type="AlphaFoldDB" id="A0A7J4J172"/>
<feature type="transmembrane region" description="Helical" evidence="1">
    <location>
        <begin position="283"/>
        <end position="310"/>
    </location>
</feature>
<gene>
    <name evidence="2" type="ORF">HA254_05725</name>
</gene>
<evidence type="ECO:0008006" key="4">
    <source>
        <dbReference type="Google" id="ProtNLM"/>
    </source>
</evidence>
<feature type="transmembrane region" description="Helical" evidence="1">
    <location>
        <begin position="225"/>
        <end position="243"/>
    </location>
</feature>
<feature type="transmembrane region" description="Helical" evidence="1">
    <location>
        <begin position="115"/>
        <end position="139"/>
    </location>
</feature>
<dbReference type="Proteomes" id="UP000565078">
    <property type="component" value="Unassembled WGS sequence"/>
</dbReference>
<evidence type="ECO:0000313" key="3">
    <source>
        <dbReference type="Proteomes" id="UP000565078"/>
    </source>
</evidence>
<organism evidence="2 3">
    <name type="scientific">Candidatus Iainarchaeum sp</name>
    <dbReference type="NCBI Taxonomy" id="3101447"/>
    <lineage>
        <taxon>Archaea</taxon>
        <taxon>Candidatus Iainarchaeota</taxon>
        <taxon>Candidatus Iainarchaeia</taxon>
        <taxon>Candidatus Iainarchaeales</taxon>
        <taxon>Candidatus Iainarchaeaceae</taxon>
        <taxon>Candidatus Iainarchaeum</taxon>
    </lineage>
</organism>
<proteinExistence type="predicted"/>
<protein>
    <recommendedName>
        <fullName evidence="4">Type IV secretion system protein</fullName>
    </recommendedName>
</protein>
<accession>A0A7J4J172</accession>
<sequence length="363" mass="37722">MGRLLLLPLALALLIFSQIALAGGNEDKVVVNSYVSIDVEGIITALRGNTESTRNALESTRDTLNSGIGGLSSAVLGAFSAYAQDAVRSFSHPLTGLTVFLISHNPDVGGMKASWSAVVSVISALYVLMFIVAGLLLLVNSASALERENAKGWAANAIAAIIAVNVSFALYSLLLEIFSAITAGIVAKAGTEIFDSALPGAQIGLLAAYALSLFVLAITLFARQLFLLAGAAILPLAIFLYFVPPLRGWGMMLFNLVGAALVMQLLDALMLSAAIPLALQAPAGLGAFIAPPLFITMALANCAITAFALFRAAFTSAIPQKAQVIISHALPAPPAPQTVNVPGIDSLNSQISSLIDALRPLRR</sequence>
<feature type="transmembrane region" description="Helical" evidence="1">
    <location>
        <begin position="199"/>
        <end position="218"/>
    </location>
</feature>
<keyword evidence="1" id="KW-1133">Transmembrane helix</keyword>
<feature type="transmembrane region" description="Helical" evidence="1">
    <location>
        <begin position="249"/>
        <end position="271"/>
    </location>
</feature>
<evidence type="ECO:0000313" key="2">
    <source>
        <dbReference type="EMBL" id="HIH10135.1"/>
    </source>
</evidence>
<dbReference type="EMBL" id="DUGC01000090">
    <property type="protein sequence ID" value="HIH10135.1"/>
    <property type="molecule type" value="Genomic_DNA"/>
</dbReference>